<protein>
    <submittedName>
        <fullName evidence="6">LysR family transcriptional regulator</fullName>
    </submittedName>
</protein>
<evidence type="ECO:0000313" key="7">
    <source>
        <dbReference type="Proteomes" id="UP001597373"/>
    </source>
</evidence>
<comment type="caution">
    <text evidence="6">The sequence shown here is derived from an EMBL/GenBank/DDBJ whole genome shotgun (WGS) entry which is preliminary data.</text>
</comment>
<evidence type="ECO:0000256" key="1">
    <source>
        <dbReference type="ARBA" id="ARBA00009437"/>
    </source>
</evidence>
<evidence type="ECO:0000313" key="6">
    <source>
        <dbReference type="EMBL" id="MFD2258655.1"/>
    </source>
</evidence>
<evidence type="ECO:0000259" key="5">
    <source>
        <dbReference type="PROSITE" id="PS50931"/>
    </source>
</evidence>
<keyword evidence="4" id="KW-0804">Transcription</keyword>
<organism evidence="6 7">
    <name type="scientific">Chelativorans composti</name>
    <dbReference type="NCBI Taxonomy" id="768533"/>
    <lineage>
        <taxon>Bacteria</taxon>
        <taxon>Pseudomonadati</taxon>
        <taxon>Pseudomonadota</taxon>
        <taxon>Alphaproteobacteria</taxon>
        <taxon>Hyphomicrobiales</taxon>
        <taxon>Phyllobacteriaceae</taxon>
        <taxon>Chelativorans</taxon>
    </lineage>
</organism>
<keyword evidence="7" id="KW-1185">Reference proteome</keyword>
<accession>A0ABW5DH30</accession>
<sequence length="334" mass="36603">MSNAELPRKSGKRNGGEITLQRMRIFWAVAHGETLTKAAKQLGLTQPTLSQQIANLEAIVGTPLFERRSNQMILTEAGHFLLRKAEAVLRNMQELEDGLAEFSAGLRVTLRIAGLSSMLRLVLPRAIARTQEMFPDVEYDIHDAAPPDVLEMLYGRRANIGLINAGAVASAGTGFMQIPLLEDPYVLVVPGNVQLEGIASSDGLSRGVRDVLNRSIRFSFGTAHSQHVQEWYSELLPENRQVASTRGYGDALALVRAGVGVCLAPALACVMDGPAEGGFRLYRVSFPPRKIVALVPTQYQHTQPYASFLQILQDVSREIELPALRDTPPILAKR</sequence>
<dbReference type="PANTHER" id="PTHR30346">
    <property type="entry name" value="TRANSCRIPTIONAL DUAL REGULATOR HCAR-RELATED"/>
    <property type="match status" value="1"/>
</dbReference>
<dbReference type="Proteomes" id="UP001597373">
    <property type="component" value="Unassembled WGS sequence"/>
</dbReference>
<dbReference type="InterPro" id="IPR005119">
    <property type="entry name" value="LysR_subst-bd"/>
</dbReference>
<evidence type="ECO:0000256" key="2">
    <source>
        <dbReference type="ARBA" id="ARBA00023015"/>
    </source>
</evidence>
<dbReference type="InterPro" id="IPR036388">
    <property type="entry name" value="WH-like_DNA-bd_sf"/>
</dbReference>
<dbReference type="PRINTS" id="PR00039">
    <property type="entry name" value="HTHLYSR"/>
</dbReference>
<dbReference type="CDD" id="cd05466">
    <property type="entry name" value="PBP2_LTTR_substrate"/>
    <property type="match status" value="1"/>
</dbReference>
<dbReference type="InterPro" id="IPR000847">
    <property type="entry name" value="LysR_HTH_N"/>
</dbReference>
<dbReference type="RefSeq" id="WP_345097819.1">
    <property type="nucleotide sequence ID" value="NZ_BAABGS010000009.1"/>
</dbReference>
<dbReference type="InterPro" id="IPR036390">
    <property type="entry name" value="WH_DNA-bd_sf"/>
</dbReference>
<dbReference type="PROSITE" id="PS50931">
    <property type="entry name" value="HTH_LYSR"/>
    <property type="match status" value="1"/>
</dbReference>
<reference evidence="7" key="1">
    <citation type="journal article" date="2019" name="Int. J. Syst. Evol. Microbiol.">
        <title>The Global Catalogue of Microorganisms (GCM) 10K type strain sequencing project: providing services to taxonomists for standard genome sequencing and annotation.</title>
        <authorList>
            <consortium name="The Broad Institute Genomics Platform"/>
            <consortium name="The Broad Institute Genome Sequencing Center for Infectious Disease"/>
            <person name="Wu L."/>
            <person name="Ma J."/>
        </authorList>
    </citation>
    <scope>NUCLEOTIDE SEQUENCE [LARGE SCALE GENOMIC DNA]</scope>
    <source>
        <strain evidence="7">KCTC 23707</strain>
    </source>
</reference>
<dbReference type="Pfam" id="PF00126">
    <property type="entry name" value="HTH_1"/>
    <property type="match status" value="1"/>
</dbReference>
<dbReference type="PANTHER" id="PTHR30346:SF29">
    <property type="entry name" value="LYSR SUBSTRATE-BINDING"/>
    <property type="match status" value="1"/>
</dbReference>
<dbReference type="Gene3D" id="1.10.10.10">
    <property type="entry name" value="Winged helix-like DNA-binding domain superfamily/Winged helix DNA-binding domain"/>
    <property type="match status" value="1"/>
</dbReference>
<feature type="domain" description="HTH lysR-type" evidence="5">
    <location>
        <begin position="18"/>
        <end position="75"/>
    </location>
</feature>
<proteinExistence type="inferred from homology"/>
<dbReference type="SUPFAM" id="SSF53850">
    <property type="entry name" value="Periplasmic binding protein-like II"/>
    <property type="match status" value="1"/>
</dbReference>
<evidence type="ECO:0000256" key="4">
    <source>
        <dbReference type="ARBA" id="ARBA00023163"/>
    </source>
</evidence>
<gene>
    <name evidence="6" type="ORF">ACFSMZ_02585</name>
</gene>
<keyword evidence="3" id="KW-0238">DNA-binding</keyword>
<comment type="similarity">
    <text evidence="1">Belongs to the LysR transcriptional regulatory family.</text>
</comment>
<dbReference type="Gene3D" id="3.40.190.10">
    <property type="entry name" value="Periplasmic binding protein-like II"/>
    <property type="match status" value="2"/>
</dbReference>
<dbReference type="EMBL" id="JBHUIR010000010">
    <property type="protein sequence ID" value="MFD2258655.1"/>
    <property type="molecule type" value="Genomic_DNA"/>
</dbReference>
<evidence type="ECO:0000256" key="3">
    <source>
        <dbReference type="ARBA" id="ARBA00023125"/>
    </source>
</evidence>
<dbReference type="Pfam" id="PF03466">
    <property type="entry name" value="LysR_substrate"/>
    <property type="match status" value="1"/>
</dbReference>
<dbReference type="SUPFAM" id="SSF46785">
    <property type="entry name" value="Winged helix' DNA-binding domain"/>
    <property type="match status" value="1"/>
</dbReference>
<name>A0ABW5DH30_9HYPH</name>
<keyword evidence="2" id="KW-0805">Transcription regulation</keyword>